<evidence type="ECO:0000313" key="4">
    <source>
        <dbReference type="Proteomes" id="UP000027002"/>
    </source>
</evidence>
<dbReference type="EMBL" id="CP072756">
    <property type="protein sequence ID" value="QUC20491.1"/>
    <property type="molecule type" value="Genomic_DNA"/>
</dbReference>
<protein>
    <recommendedName>
        <fullName evidence="5">Cell wall glycosyl hydrolase YteR</fullName>
    </recommendedName>
</protein>
<evidence type="ECO:0000256" key="1">
    <source>
        <dbReference type="ARBA" id="ARBA00022801"/>
    </source>
</evidence>
<name>A0A8E5MI00_USTVR</name>
<dbReference type="GeneID" id="66065510"/>
<evidence type="ECO:0000313" key="3">
    <source>
        <dbReference type="EMBL" id="QUC20491.1"/>
    </source>
</evidence>
<dbReference type="Pfam" id="PF07470">
    <property type="entry name" value="Glyco_hydro_88"/>
    <property type="match status" value="1"/>
</dbReference>
<dbReference type="KEGG" id="uvi:66065510"/>
<keyword evidence="1" id="KW-0378">Hydrolase</keyword>
<keyword evidence="4" id="KW-1185">Reference proteome</keyword>
<dbReference type="GO" id="GO:0016787">
    <property type="term" value="F:hydrolase activity"/>
    <property type="evidence" value="ECO:0007669"/>
    <property type="project" value="UniProtKB-KW"/>
</dbReference>
<dbReference type="PANTHER" id="PTHR33886:SF8">
    <property type="entry name" value="UNSATURATED RHAMNOGALACTURONAN HYDROLASE (EUROFUNG)"/>
    <property type="match status" value="1"/>
</dbReference>
<dbReference type="RefSeq" id="XP_042998164.1">
    <property type="nucleotide sequence ID" value="XM_043142230.1"/>
</dbReference>
<evidence type="ECO:0000256" key="2">
    <source>
        <dbReference type="SAM" id="SignalP"/>
    </source>
</evidence>
<reference evidence="3" key="1">
    <citation type="submission" date="2020-03" db="EMBL/GenBank/DDBJ databases">
        <title>A mixture of massive structural variations and highly conserved coding sequences in Ustilaginoidea virens genome.</title>
        <authorList>
            <person name="Zhang K."/>
            <person name="Zhao Z."/>
            <person name="Zhang Z."/>
            <person name="Li Y."/>
            <person name="Hsiang T."/>
            <person name="Sun W."/>
        </authorList>
    </citation>
    <scope>NUCLEOTIDE SEQUENCE</scope>
    <source>
        <strain evidence="3">UV-8b</strain>
    </source>
</reference>
<feature type="chain" id="PRO_5034507526" description="Cell wall glycosyl hydrolase YteR" evidence="2">
    <location>
        <begin position="22"/>
        <end position="398"/>
    </location>
</feature>
<dbReference type="AlphaFoldDB" id="A0A8E5MI00"/>
<sequence length="398" mass="43600">MRPASWAATAATAATAWSVAAAPATRCQQPSLHMLDSIIGRKQGIQDSGAASSTLESGILSQALQEAIARYPSTKDKYARYLSDVLDIASSKGLTDAAQAAKKPLDRFSLATAIQTAIKSDVAPVTEKSVEAYKAIAASLPLQKRNPDGGLWYYLYPEWSYLDGIFSLLPYMASQTNRNLRDMRLQLDLLREHCAQASTSLFVHGYDWSRNAVWANKITGASPYVWGRALGWFLSGLVQTWDQLSCKSAERGQLLQLCGDIHNVTFQVSAALVQYADPKTGAWWQIVTLPGREGNYLESSSTALFTFSILKALRIGLLYGDVPSYRETAIKAYSYMRDNFVTDTGHGTIGFDKTVSVCSLNSTATYEYYTKRPILPNSLLGESAFVLASLEVERLGGH</sequence>
<dbReference type="PANTHER" id="PTHR33886">
    <property type="entry name" value="UNSATURATED RHAMNOGALACTURONAN HYDROLASE (EUROFUNG)"/>
    <property type="match status" value="1"/>
</dbReference>
<dbReference type="Gene3D" id="1.50.10.10">
    <property type="match status" value="1"/>
</dbReference>
<gene>
    <name evidence="3" type="ORF">UV8b_04732</name>
</gene>
<accession>A0A8E5MI00</accession>
<dbReference type="InterPro" id="IPR008928">
    <property type="entry name" value="6-hairpin_glycosidase_sf"/>
</dbReference>
<dbReference type="InterPro" id="IPR010905">
    <property type="entry name" value="Glyco_hydro_88"/>
</dbReference>
<evidence type="ECO:0008006" key="5">
    <source>
        <dbReference type="Google" id="ProtNLM"/>
    </source>
</evidence>
<feature type="signal peptide" evidence="2">
    <location>
        <begin position="1"/>
        <end position="21"/>
    </location>
</feature>
<dbReference type="OrthoDB" id="540611at2759"/>
<keyword evidence="2" id="KW-0732">Signal</keyword>
<dbReference type="GO" id="GO:0005975">
    <property type="term" value="P:carbohydrate metabolic process"/>
    <property type="evidence" value="ECO:0007669"/>
    <property type="project" value="InterPro"/>
</dbReference>
<proteinExistence type="predicted"/>
<dbReference type="InterPro" id="IPR012341">
    <property type="entry name" value="6hp_glycosidase-like_sf"/>
</dbReference>
<dbReference type="InterPro" id="IPR052043">
    <property type="entry name" value="PolySaccharide_Degr_Enz"/>
</dbReference>
<organism evidence="3 4">
    <name type="scientific">Ustilaginoidea virens</name>
    <name type="common">Rice false smut fungus</name>
    <name type="synonym">Villosiclava virens</name>
    <dbReference type="NCBI Taxonomy" id="1159556"/>
    <lineage>
        <taxon>Eukaryota</taxon>
        <taxon>Fungi</taxon>
        <taxon>Dikarya</taxon>
        <taxon>Ascomycota</taxon>
        <taxon>Pezizomycotina</taxon>
        <taxon>Sordariomycetes</taxon>
        <taxon>Hypocreomycetidae</taxon>
        <taxon>Hypocreales</taxon>
        <taxon>Clavicipitaceae</taxon>
        <taxon>Ustilaginoidea</taxon>
    </lineage>
</organism>
<dbReference type="Proteomes" id="UP000027002">
    <property type="component" value="Chromosome 4"/>
</dbReference>
<dbReference type="SUPFAM" id="SSF48208">
    <property type="entry name" value="Six-hairpin glycosidases"/>
    <property type="match status" value="1"/>
</dbReference>